<reference evidence="4" key="2">
    <citation type="submission" date="2012-11" db="EMBL/GenBank/DDBJ databases">
        <authorList>
            <person name="Kuo A."/>
            <person name="Curtis B.A."/>
            <person name="Tanifuji G."/>
            <person name="Burki F."/>
            <person name="Gruber A."/>
            <person name="Irimia M."/>
            <person name="Maruyama S."/>
            <person name="Arias M.C."/>
            <person name="Ball S.G."/>
            <person name="Gile G.H."/>
            <person name="Hirakawa Y."/>
            <person name="Hopkins J.F."/>
            <person name="Rensing S.A."/>
            <person name="Schmutz J."/>
            <person name="Symeonidi A."/>
            <person name="Elias M."/>
            <person name="Eveleigh R.J."/>
            <person name="Herman E.K."/>
            <person name="Klute M.J."/>
            <person name="Nakayama T."/>
            <person name="Obornik M."/>
            <person name="Reyes-Prieto A."/>
            <person name="Armbrust E.V."/>
            <person name="Aves S.J."/>
            <person name="Beiko R.G."/>
            <person name="Coutinho P."/>
            <person name="Dacks J.B."/>
            <person name="Durnford D.G."/>
            <person name="Fast N.M."/>
            <person name="Green B.R."/>
            <person name="Grisdale C."/>
            <person name="Hempe F."/>
            <person name="Henrissat B."/>
            <person name="Hoppner M.P."/>
            <person name="Ishida K.-I."/>
            <person name="Kim E."/>
            <person name="Koreny L."/>
            <person name="Kroth P.G."/>
            <person name="Liu Y."/>
            <person name="Malik S.-B."/>
            <person name="Maier U.G."/>
            <person name="McRose D."/>
            <person name="Mock T."/>
            <person name="Neilson J.A."/>
            <person name="Onodera N.T."/>
            <person name="Poole A.M."/>
            <person name="Pritham E.J."/>
            <person name="Richards T.A."/>
            <person name="Rocap G."/>
            <person name="Roy S.W."/>
            <person name="Sarai C."/>
            <person name="Schaack S."/>
            <person name="Shirato S."/>
            <person name="Slamovits C.H."/>
            <person name="Spencer D.F."/>
            <person name="Suzuki S."/>
            <person name="Worden A.Z."/>
            <person name="Zauner S."/>
            <person name="Barry K."/>
            <person name="Bell C."/>
            <person name="Bharti A.K."/>
            <person name="Crow J.A."/>
            <person name="Grimwood J."/>
            <person name="Kramer R."/>
            <person name="Lindquist E."/>
            <person name="Lucas S."/>
            <person name="Salamov A."/>
            <person name="McFadden G.I."/>
            <person name="Lane C.E."/>
            <person name="Keeling P.J."/>
            <person name="Gray M.W."/>
            <person name="Grigoriev I.V."/>
            <person name="Archibald J.M."/>
        </authorList>
    </citation>
    <scope>NUCLEOTIDE SEQUENCE</scope>
    <source>
        <strain evidence="4">CCMP2712</strain>
    </source>
</reference>
<dbReference type="RefSeq" id="XP_005827940.1">
    <property type="nucleotide sequence ID" value="XM_005827883.1"/>
</dbReference>
<dbReference type="Proteomes" id="UP000011087">
    <property type="component" value="Unassembled WGS sequence"/>
</dbReference>
<reference evidence="3" key="3">
    <citation type="submission" date="2015-06" db="UniProtKB">
        <authorList>
            <consortium name="EnsemblProtists"/>
        </authorList>
    </citation>
    <scope>IDENTIFICATION</scope>
</reference>
<protein>
    <submittedName>
        <fullName evidence="2 3">Uncharacterized protein</fullName>
    </submittedName>
</protein>
<proteinExistence type="predicted"/>
<keyword evidence="4" id="KW-1185">Reference proteome</keyword>
<feature type="compositionally biased region" description="Polar residues" evidence="1">
    <location>
        <begin position="1"/>
        <end position="19"/>
    </location>
</feature>
<dbReference type="PaxDb" id="55529-EKX40960"/>
<evidence type="ECO:0000313" key="4">
    <source>
        <dbReference type="Proteomes" id="UP000011087"/>
    </source>
</evidence>
<sequence length="196" mass="21638">MTINTFWQGGNQNSPSSSMWKVPNAESRGIRYIQGRPYMSGKPNADPDAAALRRHSLSPSPSVVMPPISPEFGQRRGSLLSRYGVLGNSTRPNTVPDPFNLETSKRSRRPLSRLSQYPPGKEPGVSIQERIRARELMSSPPPKPVNWMIGSAQVIVKDVQKPSQAPKESEFVRLARARSRGSLFERSFGGSKPLGI</sequence>
<dbReference type="EnsemblProtists" id="EKX40960">
    <property type="protein sequence ID" value="EKX40960"/>
    <property type="gene ID" value="GUITHDRAFT_112965"/>
</dbReference>
<evidence type="ECO:0000313" key="2">
    <source>
        <dbReference type="EMBL" id="EKX40960.1"/>
    </source>
</evidence>
<dbReference type="HOGENOM" id="CLU_1392543_0_0_1"/>
<dbReference type="GeneID" id="17297638"/>
<accession>L1IYQ7</accession>
<dbReference type="KEGG" id="gtt:GUITHDRAFT_112965"/>
<evidence type="ECO:0000313" key="3">
    <source>
        <dbReference type="EnsemblProtists" id="EKX40960"/>
    </source>
</evidence>
<dbReference type="EMBL" id="JH993027">
    <property type="protein sequence ID" value="EKX40960.1"/>
    <property type="molecule type" value="Genomic_DNA"/>
</dbReference>
<feature type="region of interest" description="Disordered" evidence="1">
    <location>
        <begin position="86"/>
        <end position="126"/>
    </location>
</feature>
<name>L1IYQ7_GUITC</name>
<gene>
    <name evidence="2" type="ORF">GUITHDRAFT_112965</name>
</gene>
<dbReference type="AlphaFoldDB" id="L1IYQ7"/>
<reference evidence="2 4" key="1">
    <citation type="journal article" date="2012" name="Nature">
        <title>Algal genomes reveal evolutionary mosaicism and the fate of nucleomorphs.</title>
        <authorList>
            <consortium name="DOE Joint Genome Institute"/>
            <person name="Curtis B.A."/>
            <person name="Tanifuji G."/>
            <person name="Burki F."/>
            <person name="Gruber A."/>
            <person name="Irimia M."/>
            <person name="Maruyama S."/>
            <person name="Arias M.C."/>
            <person name="Ball S.G."/>
            <person name="Gile G.H."/>
            <person name="Hirakawa Y."/>
            <person name="Hopkins J.F."/>
            <person name="Kuo A."/>
            <person name="Rensing S.A."/>
            <person name="Schmutz J."/>
            <person name="Symeonidi A."/>
            <person name="Elias M."/>
            <person name="Eveleigh R.J."/>
            <person name="Herman E.K."/>
            <person name="Klute M.J."/>
            <person name="Nakayama T."/>
            <person name="Obornik M."/>
            <person name="Reyes-Prieto A."/>
            <person name="Armbrust E.V."/>
            <person name="Aves S.J."/>
            <person name="Beiko R.G."/>
            <person name="Coutinho P."/>
            <person name="Dacks J.B."/>
            <person name="Durnford D.G."/>
            <person name="Fast N.M."/>
            <person name="Green B.R."/>
            <person name="Grisdale C.J."/>
            <person name="Hempel F."/>
            <person name="Henrissat B."/>
            <person name="Hoppner M.P."/>
            <person name="Ishida K."/>
            <person name="Kim E."/>
            <person name="Koreny L."/>
            <person name="Kroth P.G."/>
            <person name="Liu Y."/>
            <person name="Malik S.B."/>
            <person name="Maier U.G."/>
            <person name="McRose D."/>
            <person name="Mock T."/>
            <person name="Neilson J.A."/>
            <person name="Onodera N.T."/>
            <person name="Poole A.M."/>
            <person name="Pritham E.J."/>
            <person name="Richards T.A."/>
            <person name="Rocap G."/>
            <person name="Roy S.W."/>
            <person name="Sarai C."/>
            <person name="Schaack S."/>
            <person name="Shirato S."/>
            <person name="Slamovits C.H."/>
            <person name="Spencer D.F."/>
            <person name="Suzuki S."/>
            <person name="Worden A.Z."/>
            <person name="Zauner S."/>
            <person name="Barry K."/>
            <person name="Bell C."/>
            <person name="Bharti A.K."/>
            <person name="Crow J.A."/>
            <person name="Grimwood J."/>
            <person name="Kramer R."/>
            <person name="Lindquist E."/>
            <person name="Lucas S."/>
            <person name="Salamov A."/>
            <person name="McFadden G.I."/>
            <person name="Lane C.E."/>
            <person name="Keeling P.J."/>
            <person name="Gray M.W."/>
            <person name="Grigoriev I.V."/>
            <person name="Archibald J.M."/>
        </authorList>
    </citation>
    <scope>NUCLEOTIDE SEQUENCE</scope>
    <source>
        <strain evidence="2 4">CCMP2712</strain>
    </source>
</reference>
<feature type="region of interest" description="Disordered" evidence="1">
    <location>
        <begin position="1"/>
        <end position="21"/>
    </location>
</feature>
<evidence type="ECO:0000256" key="1">
    <source>
        <dbReference type="SAM" id="MobiDB-lite"/>
    </source>
</evidence>
<organism evidence="2">
    <name type="scientific">Guillardia theta (strain CCMP2712)</name>
    <name type="common">Cryptophyte</name>
    <dbReference type="NCBI Taxonomy" id="905079"/>
    <lineage>
        <taxon>Eukaryota</taxon>
        <taxon>Cryptophyceae</taxon>
        <taxon>Pyrenomonadales</taxon>
        <taxon>Geminigeraceae</taxon>
        <taxon>Guillardia</taxon>
    </lineage>
</organism>